<dbReference type="Proteomes" id="UP000289411">
    <property type="component" value="Unassembled WGS sequence"/>
</dbReference>
<gene>
    <name evidence="3" type="ORF">D3272_13320</name>
</gene>
<reference evidence="3 4" key="1">
    <citation type="submission" date="2018-09" db="EMBL/GenBank/DDBJ databases">
        <authorList>
            <person name="Grouzdev D.S."/>
            <person name="Krutkina M.S."/>
        </authorList>
    </citation>
    <scope>NUCLEOTIDE SEQUENCE [LARGE SCALE GENOMIC DNA]</scope>
    <source>
        <strain evidence="3 4">RmlP001</strain>
    </source>
</reference>
<dbReference type="OrthoDB" id="8242342at2"/>
<reference evidence="3 4" key="2">
    <citation type="submission" date="2019-02" db="EMBL/GenBank/DDBJ databases">
        <title>'Lichenibacterium ramalinii' gen. nov. sp. nov., 'Lichenibacterium minor' gen. nov. sp. nov.</title>
        <authorList>
            <person name="Pankratov T."/>
        </authorList>
    </citation>
    <scope>NUCLEOTIDE SEQUENCE [LARGE SCALE GENOMIC DNA]</scope>
    <source>
        <strain evidence="3 4">RmlP001</strain>
    </source>
</reference>
<proteinExistence type="predicted"/>
<feature type="coiled-coil region" evidence="1">
    <location>
        <begin position="106"/>
        <end position="171"/>
    </location>
</feature>
<evidence type="ECO:0000313" key="4">
    <source>
        <dbReference type="Proteomes" id="UP000289411"/>
    </source>
</evidence>
<feature type="region of interest" description="Disordered" evidence="2">
    <location>
        <begin position="66"/>
        <end position="97"/>
    </location>
</feature>
<evidence type="ECO:0000313" key="3">
    <source>
        <dbReference type="EMBL" id="RYB04418.1"/>
    </source>
</evidence>
<keyword evidence="4" id="KW-1185">Reference proteome</keyword>
<sequence length="197" mass="21503">MAAVAAIAQIATCRTTPRSCILGSSRQGTDAMITGEASRWVGYDEASGLLGLSPEATKRLALRRGWPRRADPTGETEVALPSSPPCDEEEPGDAFDMGQGGTRTLLGYLELRIDQLTEELADARTEMRGVRFEAETLRVDAARTQVFAALVEAERARSAEFRDERDRLADELAKRRRPWLVRLIEALAASARGDAVS</sequence>
<evidence type="ECO:0000256" key="2">
    <source>
        <dbReference type="SAM" id="MobiDB-lite"/>
    </source>
</evidence>
<dbReference type="EMBL" id="QYBC01000010">
    <property type="protein sequence ID" value="RYB04418.1"/>
    <property type="molecule type" value="Genomic_DNA"/>
</dbReference>
<name>A0A4Q2RED3_9HYPH</name>
<organism evidence="3 4">
    <name type="scientific">Lichenibacterium ramalinae</name>
    <dbReference type="NCBI Taxonomy" id="2316527"/>
    <lineage>
        <taxon>Bacteria</taxon>
        <taxon>Pseudomonadati</taxon>
        <taxon>Pseudomonadota</taxon>
        <taxon>Alphaproteobacteria</taxon>
        <taxon>Hyphomicrobiales</taxon>
        <taxon>Lichenihabitantaceae</taxon>
        <taxon>Lichenibacterium</taxon>
    </lineage>
</organism>
<evidence type="ECO:0000256" key="1">
    <source>
        <dbReference type="SAM" id="Coils"/>
    </source>
</evidence>
<keyword evidence="1" id="KW-0175">Coiled coil</keyword>
<dbReference type="RefSeq" id="WP_129219691.1">
    <property type="nucleotide sequence ID" value="NZ_QYBC01000010.1"/>
</dbReference>
<comment type="caution">
    <text evidence="3">The sequence shown here is derived from an EMBL/GenBank/DDBJ whole genome shotgun (WGS) entry which is preliminary data.</text>
</comment>
<accession>A0A4Q2RED3</accession>
<protein>
    <submittedName>
        <fullName evidence="3">Uncharacterized protein</fullName>
    </submittedName>
</protein>
<dbReference type="AlphaFoldDB" id="A0A4Q2RED3"/>